<evidence type="ECO:0000313" key="15">
    <source>
        <dbReference type="EMBL" id="VDM53909.1"/>
    </source>
</evidence>
<keyword evidence="8" id="KW-0865">Zymogen</keyword>
<dbReference type="WBParaSite" id="ACOC_0000232301-mRNA-1">
    <property type="protein sequence ID" value="ACOC_0000232301-mRNA-1"/>
    <property type="gene ID" value="ACOC_0000232301"/>
</dbReference>
<dbReference type="InterPro" id="IPR021109">
    <property type="entry name" value="Peptidase_aspartic_dom_sf"/>
</dbReference>
<evidence type="ECO:0000259" key="14">
    <source>
        <dbReference type="PROSITE" id="PS51767"/>
    </source>
</evidence>
<evidence type="ECO:0000313" key="17">
    <source>
        <dbReference type="WBParaSite" id="ACOC_0000232301-mRNA-1"/>
    </source>
</evidence>
<accession>A0A0R3PE70</accession>
<evidence type="ECO:0000256" key="1">
    <source>
        <dbReference type="ARBA" id="ARBA00004613"/>
    </source>
</evidence>
<dbReference type="CDD" id="cd05471">
    <property type="entry name" value="pepsin_like"/>
    <property type="match status" value="1"/>
</dbReference>
<evidence type="ECO:0000256" key="11">
    <source>
        <dbReference type="PIRSR" id="PIRSR601461-1"/>
    </source>
</evidence>
<name>A0A0R3PE70_ANGCS</name>
<gene>
    <name evidence="15" type="ORF">ACOC_LOCUS2324</name>
</gene>
<evidence type="ECO:0000256" key="12">
    <source>
        <dbReference type="PIRSR" id="PIRSR601461-2"/>
    </source>
</evidence>
<evidence type="ECO:0000256" key="6">
    <source>
        <dbReference type="ARBA" id="ARBA00022750"/>
    </source>
</evidence>
<dbReference type="Proteomes" id="UP000267027">
    <property type="component" value="Unassembled WGS sequence"/>
</dbReference>
<dbReference type="OMA" id="PGRFINY"/>
<reference evidence="17" key="1">
    <citation type="submission" date="2017-02" db="UniProtKB">
        <authorList>
            <consortium name="WormBaseParasite"/>
        </authorList>
    </citation>
    <scope>IDENTIFICATION</scope>
</reference>
<keyword evidence="4 13" id="KW-0645">Protease</keyword>
<keyword evidence="5" id="KW-0732">Signal</keyword>
<keyword evidence="16" id="KW-1185">Reference proteome</keyword>
<keyword evidence="9 12" id="KW-1015">Disulfide bond</keyword>
<comment type="subcellular location">
    <subcellularLocation>
        <location evidence="1">Secreted</location>
    </subcellularLocation>
</comment>
<keyword evidence="3" id="KW-0964">Secreted</keyword>
<reference evidence="15 16" key="2">
    <citation type="submission" date="2018-11" db="EMBL/GenBank/DDBJ databases">
        <authorList>
            <consortium name="Pathogen Informatics"/>
        </authorList>
    </citation>
    <scope>NUCLEOTIDE SEQUENCE [LARGE SCALE GENOMIC DNA]</scope>
    <source>
        <strain evidence="15 16">Costa Rica</strain>
    </source>
</reference>
<dbReference type="EMBL" id="UYYA01000451">
    <property type="protein sequence ID" value="VDM53909.1"/>
    <property type="molecule type" value="Genomic_DNA"/>
</dbReference>
<keyword evidence="7 13" id="KW-0378">Hydrolase</keyword>
<dbReference type="PANTHER" id="PTHR47966">
    <property type="entry name" value="BETA-SITE APP-CLEAVING ENZYME, ISOFORM A-RELATED"/>
    <property type="match status" value="1"/>
</dbReference>
<dbReference type="PROSITE" id="PS00141">
    <property type="entry name" value="ASP_PROTEASE"/>
    <property type="match status" value="1"/>
</dbReference>
<dbReference type="PANTHER" id="PTHR47966:SF45">
    <property type="entry name" value="PEPTIDASE A1 DOMAIN-CONTAINING PROTEIN"/>
    <property type="match status" value="1"/>
</dbReference>
<evidence type="ECO:0000313" key="16">
    <source>
        <dbReference type="Proteomes" id="UP000267027"/>
    </source>
</evidence>
<evidence type="ECO:0000256" key="13">
    <source>
        <dbReference type="RuleBase" id="RU000454"/>
    </source>
</evidence>
<evidence type="ECO:0000256" key="5">
    <source>
        <dbReference type="ARBA" id="ARBA00022729"/>
    </source>
</evidence>
<dbReference type="InterPro" id="IPR001969">
    <property type="entry name" value="Aspartic_peptidase_AS"/>
</dbReference>
<dbReference type="PRINTS" id="PR00792">
    <property type="entry name" value="PEPSIN"/>
</dbReference>
<dbReference type="PROSITE" id="PS51767">
    <property type="entry name" value="PEPTIDASE_A1"/>
    <property type="match status" value="1"/>
</dbReference>
<evidence type="ECO:0000256" key="4">
    <source>
        <dbReference type="ARBA" id="ARBA00022670"/>
    </source>
</evidence>
<dbReference type="GO" id="GO:0005764">
    <property type="term" value="C:lysosome"/>
    <property type="evidence" value="ECO:0007669"/>
    <property type="project" value="TreeGrafter"/>
</dbReference>
<evidence type="ECO:0000256" key="9">
    <source>
        <dbReference type="ARBA" id="ARBA00023157"/>
    </source>
</evidence>
<dbReference type="Pfam" id="PF00026">
    <property type="entry name" value="Asp"/>
    <property type="match status" value="2"/>
</dbReference>
<feature type="active site" evidence="11">
    <location>
        <position position="251"/>
    </location>
</feature>
<feature type="disulfide bond" evidence="12">
    <location>
        <begin position="281"/>
        <end position="313"/>
    </location>
</feature>
<comment type="similarity">
    <text evidence="2 13">Belongs to the peptidase A1 family.</text>
</comment>
<feature type="active site" evidence="11">
    <location>
        <position position="57"/>
    </location>
</feature>
<sequence length="356" mass="38917">MEMIERGEYADYVNYRNALRSSSRTMHLIKVIDYGDHVYTTNITIGTPAQQFAVVVDTGSAFLWIPGNDFCNSEKIFEPFILILQTRRIVKPVLLNESMKTFSASCGAGHKFKSESSSTFMGSDRNWTMKYGTGKAEGVLGTDIVKDGVIASQCDGILGLGLALPILKVAPVLINAINQKLLDKPVFTIWLQHQGTQAGSSGGLITYGAVDDKNCGPVIAYEPLISWTHYVFKVITSGSCSYPKEYHAASDTGATFIGGPKVIIDQLAKVVGATDLYPIECDATPPALDITIGANKYLIHHVNYIVKIGHNRCFFALFPFESGGFGPDWILGGPFMRQFCNIFDIGQQRMGFAPSL</sequence>
<organism evidence="17">
    <name type="scientific">Angiostrongylus costaricensis</name>
    <name type="common">Nematode worm</name>
    <dbReference type="NCBI Taxonomy" id="334426"/>
    <lineage>
        <taxon>Eukaryota</taxon>
        <taxon>Metazoa</taxon>
        <taxon>Ecdysozoa</taxon>
        <taxon>Nematoda</taxon>
        <taxon>Chromadorea</taxon>
        <taxon>Rhabditida</taxon>
        <taxon>Rhabditina</taxon>
        <taxon>Rhabditomorpha</taxon>
        <taxon>Strongyloidea</taxon>
        <taxon>Metastrongylidae</taxon>
        <taxon>Angiostrongylus</taxon>
    </lineage>
</organism>
<protein>
    <submittedName>
        <fullName evidence="17">Peptidase A1 domain-containing protein</fullName>
    </submittedName>
</protein>
<feature type="domain" description="Peptidase A1" evidence="14">
    <location>
        <begin position="39"/>
        <end position="353"/>
    </location>
</feature>
<dbReference type="InterPro" id="IPR034164">
    <property type="entry name" value="Pepsin-like_dom"/>
</dbReference>
<evidence type="ECO:0000256" key="8">
    <source>
        <dbReference type="ARBA" id="ARBA00023145"/>
    </source>
</evidence>
<evidence type="ECO:0000256" key="2">
    <source>
        <dbReference type="ARBA" id="ARBA00007447"/>
    </source>
</evidence>
<evidence type="ECO:0000256" key="3">
    <source>
        <dbReference type="ARBA" id="ARBA00022525"/>
    </source>
</evidence>
<evidence type="ECO:0000256" key="7">
    <source>
        <dbReference type="ARBA" id="ARBA00022801"/>
    </source>
</evidence>
<dbReference type="GO" id="GO:0004190">
    <property type="term" value="F:aspartic-type endopeptidase activity"/>
    <property type="evidence" value="ECO:0007669"/>
    <property type="project" value="UniProtKB-KW"/>
</dbReference>
<dbReference type="SUPFAM" id="SSF50630">
    <property type="entry name" value="Acid proteases"/>
    <property type="match status" value="1"/>
</dbReference>
<dbReference type="InterPro" id="IPR033121">
    <property type="entry name" value="PEPTIDASE_A1"/>
</dbReference>
<dbReference type="AlphaFoldDB" id="A0A0R3PE70"/>
<evidence type="ECO:0000256" key="10">
    <source>
        <dbReference type="ARBA" id="ARBA00023180"/>
    </source>
</evidence>
<dbReference type="GO" id="GO:0006508">
    <property type="term" value="P:proteolysis"/>
    <property type="evidence" value="ECO:0007669"/>
    <property type="project" value="UniProtKB-KW"/>
</dbReference>
<keyword evidence="10" id="KW-0325">Glycoprotein</keyword>
<keyword evidence="6 13" id="KW-0064">Aspartyl protease</keyword>
<proteinExistence type="inferred from homology"/>
<dbReference type="InterPro" id="IPR001461">
    <property type="entry name" value="Aspartic_peptidase_A1"/>
</dbReference>
<dbReference type="Gene3D" id="2.40.70.10">
    <property type="entry name" value="Acid Proteases"/>
    <property type="match status" value="3"/>
</dbReference>
<dbReference type="STRING" id="334426.A0A0R3PE70"/>
<dbReference type="Gene3D" id="2.60.40.1960">
    <property type="match status" value="1"/>
</dbReference>
<dbReference type="GO" id="GO:0005576">
    <property type="term" value="C:extracellular region"/>
    <property type="evidence" value="ECO:0007669"/>
    <property type="project" value="UniProtKB-SubCell"/>
</dbReference>
<dbReference type="FunFam" id="2.40.70.10:FF:000058">
    <property type="entry name" value="ASpartyl Protease"/>
    <property type="match status" value="1"/>
</dbReference>
<dbReference type="OrthoDB" id="5790032at2759"/>